<organism evidence="1">
    <name type="scientific">Rhodosorus marinus</name>
    <dbReference type="NCBI Taxonomy" id="101924"/>
    <lineage>
        <taxon>Eukaryota</taxon>
        <taxon>Rhodophyta</taxon>
        <taxon>Stylonematophyceae</taxon>
        <taxon>Stylonematales</taxon>
        <taxon>Stylonemataceae</taxon>
        <taxon>Rhodosorus</taxon>
    </lineage>
</organism>
<evidence type="ECO:0008006" key="3">
    <source>
        <dbReference type="Google" id="ProtNLM"/>
    </source>
</evidence>
<dbReference type="EMBL" id="HBHW01021279">
    <property type="protein sequence ID" value="CAE0048438.1"/>
    <property type="molecule type" value="Transcribed_RNA"/>
</dbReference>
<evidence type="ECO:0000313" key="2">
    <source>
        <dbReference type="EMBL" id="CAE0048439.1"/>
    </source>
</evidence>
<proteinExistence type="predicted"/>
<accession>A0A7S2ZQZ9</accession>
<gene>
    <name evidence="1" type="ORF">RMAR00112_LOCUS16427</name>
    <name evidence="2" type="ORF">RMAR00112_LOCUS16428</name>
</gene>
<name>A0A7S2ZQZ9_9RHOD</name>
<dbReference type="AlphaFoldDB" id="A0A7S2ZQZ9"/>
<protein>
    <recommendedName>
        <fullName evidence="3">Retrotransposon gag domain-containing protein</fullName>
    </recommendedName>
</protein>
<reference evidence="1" key="1">
    <citation type="submission" date="2021-01" db="EMBL/GenBank/DDBJ databases">
        <authorList>
            <person name="Corre E."/>
            <person name="Pelletier E."/>
            <person name="Niang G."/>
            <person name="Scheremetjew M."/>
            <person name="Finn R."/>
            <person name="Kale V."/>
            <person name="Holt S."/>
            <person name="Cochrane G."/>
            <person name="Meng A."/>
            <person name="Brown T."/>
            <person name="Cohen L."/>
        </authorList>
    </citation>
    <scope>NUCLEOTIDE SEQUENCE</scope>
    <source>
        <strain evidence="1">CCMP 769</strain>
    </source>
</reference>
<evidence type="ECO:0000313" key="1">
    <source>
        <dbReference type="EMBL" id="CAE0048438.1"/>
    </source>
</evidence>
<sequence length="112" mass="13215">MSNQRNLLNFTTRGVILYQCNQREEKKEKRKYKSALIKIQAPQPRAYDGKRDALQITTFLNNLRTYFKLARLSEDDDEYKVNLAEGYLTGDASYWWSLLPEHQRPTTYDGFG</sequence>
<dbReference type="EMBL" id="HBHW01021280">
    <property type="protein sequence ID" value="CAE0048439.1"/>
    <property type="molecule type" value="Transcribed_RNA"/>
</dbReference>